<keyword evidence="2" id="KW-1133">Transmembrane helix</keyword>
<comment type="caution">
    <text evidence="4">The sequence shown here is derived from an EMBL/GenBank/DDBJ whole genome shotgun (WGS) entry which is preliminary data.</text>
</comment>
<reference evidence="4 5" key="1">
    <citation type="submission" date="2020-06" db="EMBL/GenBank/DDBJ databases">
        <title>Rhizobium sp.nov. isolated from the tomato plant.</title>
        <authorList>
            <person name="Thin K.K."/>
            <person name="Zhang X."/>
            <person name="He S."/>
        </authorList>
    </citation>
    <scope>NUCLEOTIDE SEQUENCE [LARGE SCALE GENOMIC DNA]</scope>
    <source>
        <strain evidence="4 5">DBTS2</strain>
    </source>
</reference>
<dbReference type="RefSeq" id="WP_176950405.1">
    <property type="nucleotide sequence ID" value="NZ_JABXYK010000008.1"/>
</dbReference>
<gene>
    <name evidence="4" type="ORF">HV823_14305</name>
</gene>
<evidence type="ECO:0000313" key="5">
    <source>
        <dbReference type="Proteomes" id="UP000659172"/>
    </source>
</evidence>
<keyword evidence="2" id="KW-0812">Transmembrane</keyword>
<feature type="domain" description="Tlde1" evidence="3">
    <location>
        <begin position="277"/>
        <end position="380"/>
    </location>
</feature>
<dbReference type="InterPro" id="IPR021225">
    <property type="entry name" value="Tlde1_dom"/>
</dbReference>
<keyword evidence="5" id="KW-1185">Reference proteome</keyword>
<evidence type="ECO:0000256" key="2">
    <source>
        <dbReference type="SAM" id="Phobius"/>
    </source>
</evidence>
<accession>A0ABX2QF81</accession>
<organism evidence="4 5">
    <name type="scientific">Mycoplana rhizolycopersici</name>
    <dbReference type="NCBI Taxonomy" id="2746702"/>
    <lineage>
        <taxon>Bacteria</taxon>
        <taxon>Pseudomonadati</taxon>
        <taxon>Pseudomonadota</taxon>
        <taxon>Alphaproteobacteria</taxon>
        <taxon>Hyphomicrobiales</taxon>
        <taxon>Rhizobiaceae</taxon>
        <taxon>Mycoplana</taxon>
    </lineage>
</organism>
<sequence>MASVVVACSKISPSFGGLFFLRKPRGIALAAIGACLSVAAGAWIVAALATVQTMTPAAGKQGRLQASLDLPTVARALPVERNIRVRKFARLSKTPADQLWPAGLTVAVIKDHYDKRQAQTVARIERETEKTAKAYAVAAASRTKAGTIAEANASVQPTLVSALVDPDVTRASVSGKPFSLVMAEEARDAVAALPDTIPLPEARPKALAKIVEEKPKNPRAKPAARELAYASPAQVDSDDEMRETKPGLFGGQRKRSRGRTAYYDISAGVVHLPNGERLEAHSGIGKMRDNPKYVHMKMRGSTPPGTFKLTMRERLFHGVEALRMTPVNGVHPHGRTGLLTHSYLLGRNGNSHGCVAFKNYPRFLAAFKRGEIDTLVVVPSMSSGKTRLASLFGGKG</sequence>
<feature type="transmembrane region" description="Helical" evidence="2">
    <location>
        <begin position="27"/>
        <end position="51"/>
    </location>
</feature>
<keyword evidence="2" id="KW-0472">Membrane</keyword>
<evidence type="ECO:0000313" key="4">
    <source>
        <dbReference type="EMBL" id="NVP56425.1"/>
    </source>
</evidence>
<dbReference type="Pfam" id="PF10908">
    <property type="entry name" value="Tlde1_dom"/>
    <property type="match status" value="1"/>
</dbReference>
<feature type="region of interest" description="Disordered" evidence="1">
    <location>
        <begin position="230"/>
        <end position="254"/>
    </location>
</feature>
<protein>
    <submittedName>
        <fullName evidence="4">DUF2778 domain-containing protein</fullName>
    </submittedName>
</protein>
<dbReference type="EMBL" id="JABXYK010000008">
    <property type="protein sequence ID" value="NVP56425.1"/>
    <property type="molecule type" value="Genomic_DNA"/>
</dbReference>
<evidence type="ECO:0000259" key="3">
    <source>
        <dbReference type="Pfam" id="PF10908"/>
    </source>
</evidence>
<name>A0ABX2QF81_9HYPH</name>
<evidence type="ECO:0000256" key="1">
    <source>
        <dbReference type="SAM" id="MobiDB-lite"/>
    </source>
</evidence>
<proteinExistence type="predicted"/>
<dbReference type="Proteomes" id="UP000659172">
    <property type="component" value="Unassembled WGS sequence"/>
</dbReference>